<dbReference type="AlphaFoldDB" id="A0ABD0NAJ4"/>
<evidence type="ECO:0000256" key="1">
    <source>
        <dbReference type="SAM" id="MobiDB-lite"/>
    </source>
</evidence>
<reference evidence="2 3" key="1">
    <citation type="submission" date="2024-05" db="EMBL/GenBank/DDBJ databases">
        <title>Genome sequencing and assembly of Indian major carp, Cirrhinus mrigala (Hamilton, 1822).</title>
        <authorList>
            <person name="Mohindra V."/>
            <person name="Chowdhury L.M."/>
            <person name="Lal K."/>
            <person name="Jena J.K."/>
        </authorList>
    </citation>
    <scope>NUCLEOTIDE SEQUENCE [LARGE SCALE GENOMIC DNA]</scope>
    <source>
        <strain evidence="2">CM1030</strain>
        <tissue evidence="2">Blood</tissue>
    </source>
</reference>
<protein>
    <submittedName>
        <fullName evidence="2">Uncharacterized protein</fullName>
    </submittedName>
</protein>
<name>A0ABD0NAJ4_CIRMR</name>
<gene>
    <name evidence="2" type="ORF">M9458_047171</name>
</gene>
<keyword evidence="3" id="KW-1185">Reference proteome</keyword>
<feature type="non-terminal residue" evidence="2">
    <location>
        <position position="105"/>
    </location>
</feature>
<sequence length="105" mass="11376">MPFPAADGCLRHGTGSHPVPIQEEKLRHRREGRPGHQVGSPGAAVLPPGPQWMARAKDTNARDFHFEVRHCAGATNANADRLSRIWTAYAGLSGHSPPTPHFTPT</sequence>
<organism evidence="2 3">
    <name type="scientific">Cirrhinus mrigala</name>
    <name type="common">Mrigala</name>
    <dbReference type="NCBI Taxonomy" id="683832"/>
    <lineage>
        <taxon>Eukaryota</taxon>
        <taxon>Metazoa</taxon>
        <taxon>Chordata</taxon>
        <taxon>Craniata</taxon>
        <taxon>Vertebrata</taxon>
        <taxon>Euteleostomi</taxon>
        <taxon>Actinopterygii</taxon>
        <taxon>Neopterygii</taxon>
        <taxon>Teleostei</taxon>
        <taxon>Ostariophysi</taxon>
        <taxon>Cypriniformes</taxon>
        <taxon>Cyprinidae</taxon>
        <taxon>Labeoninae</taxon>
        <taxon>Labeonini</taxon>
        <taxon>Cirrhinus</taxon>
    </lineage>
</organism>
<dbReference type="Proteomes" id="UP001529510">
    <property type="component" value="Unassembled WGS sequence"/>
</dbReference>
<comment type="caution">
    <text evidence="2">The sequence shown here is derived from an EMBL/GenBank/DDBJ whole genome shotgun (WGS) entry which is preliminary data.</text>
</comment>
<proteinExistence type="predicted"/>
<feature type="region of interest" description="Disordered" evidence="1">
    <location>
        <begin position="1"/>
        <end position="49"/>
    </location>
</feature>
<evidence type="ECO:0000313" key="3">
    <source>
        <dbReference type="Proteomes" id="UP001529510"/>
    </source>
</evidence>
<dbReference type="EMBL" id="JAMKFB020000023">
    <property type="protein sequence ID" value="KAL0159095.1"/>
    <property type="molecule type" value="Genomic_DNA"/>
</dbReference>
<evidence type="ECO:0000313" key="2">
    <source>
        <dbReference type="EMBL" id="KAL0159095.1"/>
    </source>
</evidence>
<accession>A0ABD0NAJ4</accession>